<reference evidence="1 2" key="1">
    <citation type="submission" date="2019-01" db="EMBL/GenBank/DDBJ databases">
        <title>Complete Genome Sequence and Annotation of the Paracoccus pantotrophus type strain DSM 2944.</title>
        <authorList>
            <person name="Bockwoldt J.A."/>
            <person name="Zimmermann M."/>
            <person name="Tiso T."/>
            <person name="Blank L.M."/>
        </authorList>
    </citation>
    <scope>NUCLEOTIDE SEQUENCE [LARGE SCALE GENOMIC DNA]</scope>
    <source>
        <strain evidence="1 2">DSM 2944</strain>
    </source>
</reference>
<dbReference type="Proteomes" id="UP000326453">
    <property type="component" value="Chromosome 1"/>
</dbReference>
<evidence type="ECO:0000313" key="2">
    <source>
        <dbReference type="Proteomes" id="UP000326453"/>
    </source>
</evidence>
<dbReference type="EMBL" id="CP044426">
    <property type="protein sequence ID" value="QFG37596.1"/>
    <property type="molecule type" value="Genomic_DNA"/>
</dbReference>
<organism evidence="1 2">
    <name type="scientific">Paracoccus pantotrophus</name>
    <name type="common">Thiosphaera pantotropha</name>
    <dbReference type="NCBI Taxonomy" id="82367"/>
    <lineage>
        <taxon>Bacteria</taxon>
        <taxon>Pseudomonadati</taxon>
        <taxon>Pseudomonadota</taxon>
        <taxon>Alphaproteobacteria</taxon>
        <taxon>Rhodobacterales</taxon>
        <taxon>Paracoccaceae</taxon>
        <taxon>Paracoccus</taxon>
    </lineage>
</organism>
<accession>A0AAE6NVW9</accession>
<name>A0AAE6NVW9_PARPN</name>
<gene>
    <name evidence="1" type="ORF">ESD82_15900</name>
</gene>
<dbReference type="RefSeq" id="WP_147427925.1">
    <property type="nucleotide sequence ID" value="NZ_CP044426.1"/>
</dbReference>
<proteinExistence type="predicted"/>
<dbReference type="AlphaFoldDB" id="A0AAE6NVW9"/>
<sequence length="136" mass="15123">MQFNRSELNASAVSLAGASDVDESCVGRNYLIEENVSDQRRDDVETYEPLSEDVRMVVNSYFVDSVQGLARGHNSSTFDEATNDLALLSATVEPVQKIIRLERIDRHLEPQGGLDFDSLVEALRTGDHHRLSALTD</sequence>
<evidence type="ECO:0000313" key="1">
    <source>
        <dbReference type="EMBL" id="QFG37596.1"/>
    </source>
</evidence>
<dbReference type="KEGG" id="ppan:ESD82_15900"/>
<protein>
    <submittedName>
        <fullName evidence="1">Uncharacterized protein</fullName>
    </submittedName>
</protein>
<dbReference type="GeneID" id="51372072"/>